<feature type="transmembrane region" description="Helical" evidence="1">
    <location>
        <begin position="6"/>
        <end position="28"/>
    </location>
</feature>
<proteinExistence type="predicted"/>
<reference evidence="2" key="2">
    <citation type="submission" date="2021-09" db="EMBL/GenBank/DDBJ databases">
        <authorList>
            <person name="Gilroy R."/>
        </authorList>
    </citation>
    <scope>NUCLEOTIDE SEQUENCE</scope>
    <source>
        <strain evidence="2">CHK171-7178</strain>
    </source>
</reference>
<accession>A0A921FVV7</accession>
<sequence>MDSMQWMDWIIKLASLMTAIGVLGNVLIKFYKKYVTDPDQKMAEKIQKEYTESLKASVEPLTESIALLNTNLSESKEDRRGIHVKLNDHDGRIIVLEKINGVRKDGHNETEK</sequence>
<protein>
    <submittedName>
        <fullName evidence="2">Uncharacterized protein</fullName>
    </submittedName>
</protein>
<evidence type="ECO:0000313" key="2">
    <source>
        <dbReference type="EMBL" id="HJF30540.1"/>
    </source>
</evidence>
<keyword evidence="1" id="KW-0472">Membrane</keyword>
<organism evidence="2 3">
    <name type="scientific">Sporosarcina psychrophila</name>
    <name type="common">Bacillus psychrophilus</name>
    <dbReference type="NCBI Taxonomy" id="1476"/>
    <lineage>
        <taxon>Bacteria</taxon>
        <taxon>Bacillati</taxon>
        <taxon>Bacillota</taxon>
        <taxon>Bacilli</taxon>
        <taxon>Bacillales</taxon>
        <taxon>Caryophanaceae</taxon>
        <taxon>Sporosarcina</taxon>
    </lineage>
</organism>
<comment type="caution">
    <text evidence="2">The sequence shown here is derived from an EMBL/GenBank/DDBJ whole genome shotgun (WGS) entry which is preliminary data.</text>
</comment>
<reference evidence="2" key="1">
    <citation type="journal article" date="2021" name="PeerJ">
        <title>Extensive microbial diversity within the chicken gut microbiome revealed by metagenomics and culture.</title>
        <authorList>
            <person name="Gilroy R."/>
            <person name="Ravi A."/>
            <person name="Getino M."/>
            <person name="Pursley I."/>
            <person name="Horton D.L."/>
            <person name="Alikhan N.F."/>
            <person name="Baker D."/>
            <person name="Gharbi K."/>
            <person name="Hall N."/>
            <person name="Watson M."/>
            <person name="Adriaenssens E.M."/>
            <person name="Foster-Nyarko E."/>
            <person name="Jarju S."/>
            <person name="Secka A."/>
            <person name="Antonio M."/>
            <person name="Oren A."/>
            <person name="Chaudhuri R.R."/>
            <person name="La Ragione R."/>
            <person name="Hildebrand F."/>
            <person name="Pallen M.J."/>
        </authorList>
    </citation>
    <scope>NUCLEOTIDE SEQUENCE</scope>
    <source>
        <strain evidence="2">CHK171-7178</strain>
    </source>
</reference>
<gene>
    <name evidence="2" type="ORF">K8V56_02020</name>
</gene>
<evidence type="ECO:0000256" key="1">
    <source>
        <dbReference type="SAM" id="Phobius"/>
    </source>
</evidence>
<dbReference type="EMBL" id="DYWT01000029">
    <property type="protein sequence ID" value="HJF30540.1"/>
    <property type="molecule type" value="Genomic_DNA"/>
</dbReference>
<keyword evidence="1" id="KW-0812">Transmembrane</keyword>
<keyword evidence="1" id="KW-1133">Transmembrane helix</keyword>
<dbReference type="Proteomes" id="UP000698173">
    <property type="component" value="Unassembled WGS sequence"/>
</dbReference>
<dbReference type="AlphaFoldDB" id="A0A921FVV7"/>
<name>A0A921FVV7_SPOPS</name>
<evidence type="ECO:0000313" key="3">
    <source>
        <dbReference type="Proteomes" id="UP000698173"/>
    </source>
</evidence>